<dbReference type="EMBL" id="JAAAID010003390">
    <property type="protein sequence ID" value="KAF9998280.1"/>
    <property type="molecule type" value="Genomic_DNA"/>
</dbReference>
<feature type="non-terminal residue" evidence="1">
    <location>
        <position position="1"/>
    </location>
</feature>
<gene>
    <name evidence="1" type="ORF">BGZ80_006819</name>
</gene>
<keyword evidence="2" id="KW-1185">Reference proteome</keyword>
<comment type="caution">
    <text evidence="1">The sequence shown here is derived from an EMBL/GenBank/DDBJ whole genome shotgun (WGS) entry which is preliminary data.</text>
</comment>
<protein>
    <submittedName>
        <fullName evidence="1">Uncharacterized protein</fullName>
    </submittedName>
</protein>
<evidence type="ECO:0000313" key="1">
    <source>
        <dbReference type="EMBL" id="KAF9998280.1"/>
    </source>
</evidence>
<organism evidence="1 2">
    <name type="scientific">Entomortierella chlamydospora</name>
    <dbReference type="NCBI Taxonomy" id="101097"/>
    <lineage>
        <taxon>Eukaryota</taxon>
        <taxon>Fungi</taxon>
        <taxon>Fungi incertae sedis</taxon>
        <taxon>Mucoromycota</taxon>
        <taxon>Mortierellomycotina</taxon>
        <taxon>Mortierellomycetes</taxon>
        <taxon>Mortierellales</taxon>
        <taxon>Mortierellaceae</taxon>
        <taxon>Entomortierella</taxon>
    </lineage>
</organism>
<proteinExistence type="predicted"/>
<sequence>NLSIAVHNGSQPFGKLVDDRALGATVQLSKSVEGSYILNSEKAGIDSASPRNFKEHVRNIIPHKITKKVGTKADLIW</sequence>
<name>A0A9P6MFX3_9FUNG</name>
<evidence type="ECO:0000313" key="2">
    <source>
        <dbReference type="Proteomes" id="UP000703661"/>
    </source>
</evidence>
<dbReference type="Proteomes" id="UP000703661">
    <property type="component" value="Unassembled WGS sequence"/>
</dbReference>
<accession>A0A9P6MFX3</accession>
<dbReference type="AlphaFoldDB" id="A0A9P6MFX3"/>
<reference evidence="1" key="1">
    <citation type="journal article" date="2020" name="Fungal Divers.">
        <title>Resolving the Mortierellaceae phylogeny through synthesis of multi-gene phylogenetics and phylogenomics.</title>
        <authorList>
            <person name="Vandepol N."/>
            <person name="Liber J."/>
            <person name="Desiro A."/>
            <person name="Na H."/>
            <person name="Kennedy M."/>
            <person name="Barry K."/>
            <person name="Grigoriev I.V."/>
            <person name="Miller A.N."/>
            <person name="O'Donnell K."/>
            <person name="Stajich J.E."/>
            <person name="Bonito G."/>
        </authorList>
    </citation>
    <scope>NUCLEOTIDE SEQUENCE</scope>
    <source>
        <strain evidence="1">NRRL 2769</strain>
    </source>
</reference>